<name>A0AC55CYK5_ECHTE</name>
<evidence type="ECO:0000313" key="2">
    <source>
        <dbReference type="RefSeq" id="XP_045144572.1"/>
    </source>
</evidence>
<proteinExistence type="predicted"/>
<sequence length="904" mass="93886">MPGPGSGSWRLRFGPPLRELHPPGSWREAEPWHGAPALPQAPSTGGGARRPGLCPQVHITFKDVAVQFSQDEWRLLEEGQRAIYQDVMQENYAALVSLGTAELLPLSAFLSPTEPEGTMGPGSQADKKQEPCGQGDPQGGPPKRSLPLSALVQLVKGIPEFLLREAPEDEARVRPAEAVSGQGSPGEAGAGVPDSEPPMMPSCSPVRRKSRWSQEGEAPGPGLCPGSSPLQGLIDCLREILVRGPQPPEAPPSRLHPRPASSGSLPGLEPASGGAPPEVKTETSPGACTLQSWVAPLKEGLVACSGHSCPLGAGQPPPWERLGTREQDSGASRASSSPLEALEACLKGIPLSGPSPPQPPTASWSWSLQQGPQESLRPELRHHAPHNSEVIMGLLPLGLQGLKDHPAHLPGPHGSPSSPSSSSSTSGHLDLRGPEGSRWRLPGQGSPVGSLLTQSLERHPGGSPQPRTQPARPQPSDAGPGTWTPPVGAATASPLHRLESSLEGMLPLQPLRFSCLTGPSLEPGTGLSPGLSPGLSSSEGEDQRLELEPRPLPLQGRFSGSSRRNGTRSQMQTSAGPAIPKLEGKPDSHQPTRPTGGPRAWDSRWDNPPIPGDRGTLPANTGPRNGPQALSSPSIPGDRGTCLATSGPRNALQGPQALSSSLLLPASSKEGHLTAAPAGLPQPQCPCGDVQQELRGLAAALSGKLDWLAASLASLSRDVAAMKDQVSRLRRPRAHKLKSWASWPRPGTFRSLPYRRPPGPPRPRPKLLRGPGEGGSSGPPVAKRPPSAPPASAIPSGPTCGCTARSVQPPEGPHLSPVPATASPRSTPLPEASAAPTTILTHLVDIVGAQGGMPKRTWSGGCTDLRWGALGVPPTPQPPSGGLPHPSVPAPTGPLSSPFRSPQC</sequence>
<organism evidence="1 2">
    <name type="scientific">Echinops telfairi</name>
    <name type="common">Lesser hedgehog tenrec</name>
    <dbReference type="NCBI Taxonomy" id="9371"/>
    <lineage>
        <taxon>Eukaryota</taxon>
        <taxon>Metazoa</taxon>
        <taxon>Chordata</taxon>
        <taxon>Craniata</taxon>
        <taxon>Vertebrata</taxon>
        <taxon>Euteleostomi</taxon>
        <taxon>Mammalia</taxon>
        <taxon>Eutheria</taxon>
        <taxon>Afrotheria</taxon>
        <taxon>Tenrecidae</taxon>
        <taxon>Tenrecinae</taxon>
        <taxon>Echinops</taxon>
    </lineage>
</organism>
<dbReference type="RefSeq" id="XP_045144572.1">
    <property type="nucleotide sequence ID" value="XM_045288637.1"/>
</dbReference>
<accession>A0AC55CYK5</accession>
<keyword evidence="1" id="KW-1185">Reference proteome</keyword>
<reference evidence="2" key="1">
    <citation type="submission" date="2025-08" db="UniProtKB">
        <authorList>
            <consortium name="RefSeq"/>
        </authorList>
    </citation>
    <scope>IDENTIFICATION</scope>
</reference>
<gene>
    <name evidence="2" type="primary">KRBA1</name>
</gene>
<protein>
    <submittedName>
        <fullName evidence="2">Protein KRBA1 isoform X1</fullName>
    </submittedName>
</protein>
<evidence type="ECO:0000313" key="1">
    <source>
        <dbReference type="Proteomes" id="UP000694863"/>
    </source>
</evidence>
<dbReference type="Proteomes" id="UP000694863">
    <property type="component" value="Unplaced"/>
</dbReference>